<feature type="transmembrane region" description="Helical" evidence="1">
    <location>
        <begin position="6"/>
        <end position="27"/>
    </location>
</feature>
<evidence type="ECO:0000313" key="2">
    <source>
        <dbReference type="EMBL" id="KAJ7695505.1"/>
    </source>
</evidence>
<evidence type="ECO:0000256" key="1">
    <source>
        <dbReference type="SAM" id="Phobius"/>
    </source>
</evidence>
<keyword evidence="3" id="KW-1185">Reference proteome</keyword>
<keyword evidence="1" id="KW-0472">Membrane</keyword>
<gene>
    <name evidence="2" type="ORF">B0H17DRAFT_1198722</name>
</gene>
<accession>A0AAD7GM39</accession>
<keyword evidence="1" id="KW-1133">Transmembrane helix</keyword>
<name>A0AAD7GM39_MYCRO</name>
<comment type="caution">
    <text evidence="2">The sequence shown here is derived from an EMBL/GenBank/DDBJ whole genome shotgun (WGS) entry which is preliminary data.</text>
</comment>
<organism evidence="2 3">
    <name type="scientific">Mycena rosella</name>
    <name type="common">Pink bonnet</name>
    <name type="synonym">Agaricus rosellus</name>
    <dbReference type="NCBI Taxonomy" id="1033263"/>
    <lineage>
        <taxon>Eukaryota</taxon>
        <taxon>Fungi</taxon>
        <taxon>Dikarya</taxon>
        <taxon>Basidiomycota</taxon>
        <taxon>Agaricomycotina</taxon>
        <taxon>Agaricomycetes</taxon>
        <taxon>Agaricomycetidae</taxon>
        <taxon>Agaricales</taxon>
        <taxon>Marasmiineae</taxon>
        <taxon>Mycenaceae</taxon>
        <taxon>Mycena</taxon>
    </lineage>
</organism>
<reference evidence="2" key="1">
    <citation type="submission" date="2023-03" db="EMBL/GenBank/DDBJ databases">
        <title>Massive genome expansion in bonnet fungi (Mycena s.s.) driven by repeated elements and novel gene families across ecological guilds.</title>
        <authorList>
            <consortium name="Lawrence Berkeley National Laboratory"/>
            <person name="Harder C.B."/>
            <person name="Miyauchi S."/>
            <person name="Viragh M."/>
            <person name="Kuo A."/>
            <person name="Thoen E."/>
            <person name="Andreopoulos B."/>
            <person name="Lu D."/>
            <person name="Skrede I."/>
            <person name="Drula E."/>
            <person name="Henrissat B."/>
            <person name="Morin E."/>
            <person name="Kohler A."/>
            <person name="Barry K."/>
            <person name="LaButti K."/>
            <person name="Morin E."/>
            <person name="Salamov A."/>
            <person name="Lipzen A."/>
            <person name="Mereny Z."/>
            <person name="Hegedus B."/>
            <person name="Baldrian P."/>
            <person name="Stursova M."/>
            <person name="Weitz H."/>
            <person name="Taylor A."/>
            <person name="Grigoriev I.V."/>
            <person name="Nagy L.G."/>
            <person name="Martin F."/>
            <person name="Kauserud H."/>
        </authorList>
    </citation>
    <scope>NUCLEOTIDE SEQUENCE</scope>
    <source>
        <strain evidence="2">CBHHK067</strain>
    </source>
</reference>
<sequence>MAYTNVIIGIAFKGCVFLGLGYIMIFVDYRLLVQQIRVDFIEMSAALKALKPSS</sequence>
<protein>
    <submittedName>
        <fullName evidence="2">Uncharacterized protein</fullName>
    </submittedName>
</protein>
<dbReference type="AlphaFoldDB" id="A0AAD7GM39"/>
<dbReference type="EMBL" id="JARKIE010000038">
    <property type="protein sequence ID" value="KAJ7695505.1"/>
    <property type="molecule type" value="Genomic_DNA"/>
</dbReference>
<proteinExistence type="predicted"/>
<keyword evidence="1" id="KW-0812">Transmembrane</keyword>
<dbReference type="Proteomes" id="UP001221757">
    <property type="component" value="Unassembled WGS sequence"/>
</dbReference>
<evidence type="ECO:0000313" key="3">
    <source>
        <dbReference type="Proteomes" id="UP001221757"/>
    </source>
</evidence>